<dbReference type="Pfam" id="PF00664">
    <property type="entry name" value="ABC_membrane"/>
    <property type="match status" value="1"/>
</dbReference>
<dbReference type="EMBL" id="FOGI01000003">
    <property type="protein sequence ID" value="SER45078.1"/>
    <property type="molecule type" value="Genomic_DNA"/>
</dbReference>
<proteinExistence type="predicted"/>
<dbReference type="AlphaFoldDB" id="A0A1H9PA57"/>
<accession>A0A1H9PA57</accession>
<keyword evidence="3" id="KW-0547">Nucleotide-binding</keyword>
<dbReference type="InterPro" id="IPR011527">
    <property type="entry name" value="ABC1_TM_dom"/>
</dbReference>
<keyword evidence="11" id="KW-1185">Reference proteome</keyword>
<dbReference type="InterPro" id="IPR027417">
    <property type="entry name" value="P-loop_NTPase"/>
</dbReference>
<feature type="transmembrane region" description="Helical" evidence="7">
    <location>
        <begin position="31"/>
        <end position="54"/>
    </location>
</feature>
<keyword evidence="2 7" id="KW-0812">Transmembrane</keyword>
<dbReference type="GO" id="GO:0034775">
    <property type="term" value="P:glutathione transmembrane transport"/>
    <property type="evidence" value="ECO:0007669"/>
    <property type="project" value="InterPro"/>
</dbReference>
<feature type="transmembrane region" description="Helical" evidence="7">
    <location>
        <begin position="686"/>
        <end position="706"/>
    </location>
</feature>
<dbReference type="PROSITE" id="PS50893">
    <property type="entry name" value="ABC_TRANSPORTER_2"/>
    <property type="match status" value="2"/>
</dbReference>
<dbReference type="SMART" id="SM00382">
    <property type="entry name" value="AAA"/>
    <property type="match status" value="2"/>
</dbReference>
<evidence type="ECO:0000259" key="9">
    <source>
        <dbReference type="PROSITE" id="PS50929"/>
    </source>
</evidence>
<dbReference type="GO" id="GO:0045454">
    <property type="term" value="P:cell redox homeostasis"/>
    <property type="evidence" value="ECO:0007669"/>
    <property type="project" value="InterPro"/>
</dbReference>
<dbReference type="GO" id="GO:0140359">
    <property type="term" value="F:ABC-type transporter activity"/>
    <property type="evidence" value="ECO:0007669"/>
    <property type="project" value="InterPro"/>
</dbReference>
<dbReference type="InterPro" id="IPR014223">
    <property type="entry name" value="ABC_CydC/D"/>
</dbReference>
<dbReference type="GO" id="GO:0016887">
    <property type="term" value="F:ATP hydrolysis activity"/>
    <property type="evidence" value="ECO:0007669"/>
    <property type="project" value="InterPro"/>
</dbReference>
<dbReference type="PROSITE" id="PS50929">
    <property type="entry name" value="ABC_TM1F"/>
    <property type="match status" value="2"/>
</dbReference>
<evidence type="ECO:0000256" key="5">
    <source>
        <dbReference type="ARBA" id="ARBA00022989"/>
    </source>
</evidence>
<feature type="transmembrane region" description="Helical" evidence="7">
    <location>
        <begin position="576"/>
        <end position="594"/>
    </location>
</feature>
<reference evidence="11" key="1">
    <citation type="submission" date="2016-10" db="EMBL/GenBank/DDBJ databases">
        <authorList>
            <person name="Varghese N."/>
            <person name="Submissions S."/>
        </authorList>
    </citation>
    <scope>NUCLEOTIDE SEQUENCE [LARGE SCALE GENOMIC DNA]</scope>
    <source>
        <strain evidence="11">DSM 44260</strain>
    </source>
</reference>
<feature type="transmembrane region" description="Helical" evidence="7">
    <location>
        <begin position="276"/>
        <end position="295"/>
    </location>
</feature>
<keyword evidence="4 10" id="KW-0067">ATP-binding</keyword>
<feature type="transmembrane region" description="Helical" evidence="7">
    <location>
        <begin position="545"/>
        <end position="570"/>
    </location>
</feature>
<feature type="transmembrane region" description="Helical" evidence="7">
    <location>
        <begin position="659"/>
        <end position="680"/>
    </location>
</feature>
<evidence type="ECO:0000256" key="4">
    <source>
        <dbReference type="ARBA" id="ARBA00022840"/>
    </source>
</evidence>
<dbReference type="Gene3D" id="3.40.50.300">
    <property type="entry name" value="P-loop containing nucleotide triphosphate hydrolases"/>
    <property type="match status" value="2"/>
</dbReference>
<evidence type="ECO:0000313" key="11">
    <source>
        <dbReference type="Proteomes" id="UP000199051"/>
    </source>
</evidence>
<feature type="transmembrane region" description="Helical" evidence="7">
    <location>
        <begin position="165"/>
        <end position="183"/>
    </location>
</feature>
<dbReference type="PROSITE" id="PS00211">
    <property type="entry name" value="ABC_TRANSPORTER_1"/>
    <property type="match status" value="1"/>
</dbReference>
<dbReference type="PANTHER" id="PTHR24221:SF654">
    <property type="entry name" value="ATP-BINDING CASSETTE SUB-FAMILY B MEMBER 6"/>
    <property type="match status" value="1"/>
</dbReference>
<keyword evidence="5 7" id="KW-1133">Transmembrane helix</keyword>
<dbReference type="Proteomes" id="UP000199051">
    <property type="component" value="Unassembled WGS sequence"/>
</dbReference>
<dbReference type="InterPro" id="IPR003593">
    <property type="entry name" value="AAA+_ATPase"/>
</dbReference>
<comment type="subcellular location">
    <subcellularLocation>
        <location evidence="1">Cell membrane</location>
        <topology evidence="1">Multi-pass membrane protein</topology>
    </subcellularLocation>
</comment>
<evidence type="ECO:0000313" key="10">
    <source>
        <dbReference type="EMBL" id="SER45078.1"/>
    </source>
</evidence>
<keyword evidence="6 7" id="KW-0472">Membrane</keyword>
<dbReference type="CDD" id="cd18584">
    <property type="entry name" value="ABC_6TM_AarD_CydD"/>
    <property type="match status" value="1"/>
</dbReference>
<evidence type="ECO:0000256" key="7">
    <source>
        <dbReference type="SAM" id="Phobius"/>
    </source>
</evidence>
<dbReference type="InterPro" id="IPR039421">
    <property type="entry name" value="Type_1_exporter"/>
</dbReference>
<organism evidence="10 11">
    <name type="scientific">Actinokineospora terrae</name>
    <dbReference type="NCBI Taxonomy" id="155974"/>
    <lineage>
        <taxon>Bacteria</taxon>
        <taxon>Bacillati</taxon>
        <taxon>Actinomycetota</taxon>
        <taxon>Actinomycetes</taxon>
        <taxon>Pseudonocardiales</taxon>
        <taxon>Pseudonocardiaceae</taxon>
        <taxon>Actinokineospora</taxon>
    </lineage>
</organism>
<dbReference type="STRING" id="155974.SAMN04487818_103362"/>
<gene>
    <name evidence="10" type="ORF">SAMN04487818_103362</name>
</gene>
<dbReference type="CDD" id="cd03228">
    <property type="entry name" value="ABCC_MRP_Like"/>
    <property type="match status" value="2"/>
</dbReference>
<dbReference type="InterPro" id="IPR017871">
    <property type="entry name" value="ABC_transporter-like_CS"/>
</dbReference>
<dbReference type="PANTHER" id="PTHR24221">
    <property type="entry name" value="ATP-BINDING CASSETTE SUB-FAMILY B"/>
    <property type="match status" value="1"/>
</dbReference>
<dbReference type="RefSeq" id="WP_092775815.1">
    <property type="nucleotide sequence ID" value="NZ_FOGI01000003.1"/>
</dbReference>
<dbReference type="InterPro" id="IPR036640">
    <property type="entry name" value="ABC1_TM_sf"/>
</dbReference>
<evidence type="ECO:0000256" key="3">
    <source>
        <dbReference type="ARBA" id="ARBA00022741"/>
    </source>
</evidence>
<dbReference type="NCBIfam" id="TIGR02868">
    <property type="entry name" value="CydC"/>
    <property type="match status" value="1"/>
</dbReference>
<evidence type="ECO:0000256" key="1">
    <source>
        <dbReference type="ARBA" id="ARBA00004651"/>
    </source>
</evidence>
<evidence type="ECO:0000256" key="6">
    <source>
        <dbReference type="ARBA" id="ARBA00023136"/>
    </source>
</evidence>
<feature type="domain" description="ABC transmembrane type-1" evidence="9">
    <location>
        <begin position="33"/>
        <end position="299"/>
    </location>
</feature>
<feature type="transmembrane region" description="Helical" evidence="7">
    <location>
        <begin position="136"/>
        <end position="159"/>
    </location>
</feature>
<feature type="transmembrane region" description="Helical" evidence="7">
    <location>
        <begin position="768"/>
        <end position="788"/>
    </location>
</feature>
<feature type="domain" description="ABC transmembrane type-1" evidence="9">
    <location>
        <begin position="545"/>
        <end position="789"/>
    </location>
</feature>
<dbReference type="InterPro" id="IPR003439">
    <property type="entry name" value="ABC_transporter-like_ATP-bd"/>
</dbReference>
<feature type="domain" description="ABC transporter" evidence="8">
    <location>
        <begin position="335"/>
        <end position="548"/>
    </location>
</feature>
<dbReference type="GO" id="GO:0005886">
    <property type="term" value="C:plasma membrane"/>
    <property type="evidence" value="ECO:0007669"/>
    <property type="project" value="UniProtKB-SubCell"/>
</dbReference>
<feature type="domain" description="ABC transporter" evidence="8">
    <location>
        <begin position="850"/>
        <end position="1057"/>
    </location>
</feature>
<dbReference type="Pfam" id="PF00005">
    <property type="entry name" value="ABC_tran"/>
    <property type="match status" value="2"/>
</dbReference>
<dbReference type="Gene3D" id="1.20.1560.10">
    <property type="entry name" value="ABC transporter type 1, transmembrane domain"/>
    <property type="match status" value="2"/>
</dbReference>
<name>A0A1H9PA57_9PSEU</name>
<evidence type="ECO:0000259" key="8">
    <source>
        <dbReference type="PROSITE" id="PS50893"/>
    </source>
</evidence>
<sequence length="1057" mass="109156">MTPPGQPRPASRSGRGPLGALPGLFPSARRALALSGGLAVVNAAALVVQAWALASVLTGFSSRTLAVLAGAVVARSLLGWATQVVSTRAAAGAKEELRAITLDRALALGPEWIAARGVGELTSLATRGLDALDAYFGVYLPALVTAAVAPLAVGASILFVDWPSALVVALTVPLIPLFAVVIGRYTEDRVGPAAAATERLSGNLLELVRALPVLTAFRRASAQAEAVRTVSDAHRRGTLGVLRVAFMSAFALELVATLSVALVAVVIGVRLVAGDLTLAVGLFVLIVVPECYLPLRAAGAAHHASEDGLEAIRRVAEIPVVAARGSRAVDGFRELRIDGLRVHRRGGYAPDGLSLVVRPGEIVRLSSASGSGKSTAFAALLGFVPFEGAVEVDGTPLSDVDMSIWRQVVTWVPQRPEFAEAVVADEVDDPGLAAELGIVHLLDRRIVELSAGERQRVALLRALARPGTRLLLLDEPTAHLDPATAATVMAAIEKAADRGVAVIMATHRAVEAAQTEPVARPHVDVADEAVAGSDSLRGLINRRMLGGAALGSAALVCGVLLAALSAWLIAKAAQQPPILTLSVAVVGVRAFGLARAALRYAERLAVHDAVFRTATDLRVRLWQALVRIGPARALGLRSGEGLRRFVDDVDTVRDLTPRVLVPPLVALGACVAAIAVQTAILPSAGLALAVAVVLAGLGAPLVSLVAERRATTALSEGRRTVAAGVLTLFACAADLIAFGRHTQHRAALASADAALVARAKRQAFGAGAGQALITLLLGAATVVSTYLAVGIDPVLIPIVALVPLALAEVLALLPPAMTHLTALRAAHTRITALESAPPAGPRQWTPGAAVHLENVTARWPGASRPALSGLDLHLPPGTHAAVVGPSGAGKSTLAAVLLGFLTPESGTLTRPPTVAWCPQDPMLISTTVRENLKLANPHATDADLAAALTQSALPGFDLNTTATTTSGGEAQRLALARALLADADLVVLDEPTAHLDTPTATRVLKTLREALAGKTVLHITHRPEEATHADITVHLAPPQADPVRHDLQLERVGEGLA</sequence>
<feature type="transmembrane region" description="Helical" evidence="7">
    <location>
        <begin position="794"/>
        <end position="813"/>
    </location>
</feature>
<dbReference type="GO" id="GO:0005524">
    <property type="term" value="F:ATP binding"/>
    <property type="evidence" value="ECO:0007669"/>
    <property type="project" value="UniProtKB-KW"/>
</dbReference>
<dbReference type="SUPFAM" id="SSF90123">
    <property type="entry name" value="ABC transporter transmembrane region"/>
    <property type="match status" value="2"/>
</dbReference>
<feature type="transmembrane region" description="Helical" evidence="7">
    <location>
        <begin position="244"/>
        <end position="270"/>
    </location>
</feature>
<protein>
    <submittedName>
        <fullName evidence="10">ATP-binding cassette, subfamily C, CydCD</fullName>
    </submittedName>
</protein>
<dbReference type="SUPFAM" id="SSF52540">
    <property type="entry name" value="P-loop containing nucleoside triphosphate hydrolases"/>
    <property type="match status" value="2"/>
</dbReference>
<evidence type="ECO:0000256" key="2">
    <source>
        <dbReference type="ARBA" id="ARBA00022692"/>
    </source>
</evidence>